<evidence type="ECO:0000313" key="1">
    <source>
        <dbReference type="EMBL" id="SHF07355.1"/>
    </source>
</evidence>
<accession>A0A1M4YNG7</accession>
<dbReference type="EMBL" id="FQVQ01000003">
    <property type="protein sequence ID" value="SHF07355.1"/>
    <property type="molecule type" value="Genomic_DNA"/>
</dbReference>
<keyword evidence="2" id="KW-1185">Reference proteome</keyword>
<reference evidence="1 2" key="1">
    <citation type="submission" date="2016-11" db="EMBL/GenBank/DDBJ databases">
        <authorList>
            <person name="Jaros S."/>
            <person name="Januszkiewicz K."/>
            <person name="Wedrychowicz H."/>
        </authorList>
    </citation>
    <scope>NUCLEOTIDE SEQUENCE [LARGE SCALE GENOMIC DNA]</scope>
    <source>
        <strain evidence="1 2">DSM 25660</strain>
    </source>
</reference>
<protein>
    <submittedName>
        <fullName evidence="1">Uncharacterized protein</fullName>
    </submittedName>
</protein>
<proteinExistence type="predicted"/>
<name>A0A1M4YNG7_9FLAO</name>
<evidence type="ECO:0000313" key="2">
    <source>
        <dbReference type="Proteomes" id="UP000184147"/>
    </source>
</evidence>
<gene>
    <name evidence="1" type="ORF">SAMN05444377_103170</name>
</gene>
<dbReference type="AlphaFoldDB" id="A0A1M4YNG7"/>
<organism evidence="1 2">
    <name type="scientific">Flavobacterium fontis</name>
    <dbReference type="NCBI Taxonomy" id="1124188"/>
    <lineage>
        <taxon>Bacteria</taxon>
        <taxon>Pseudomonadati</taxon>
        <taxon>Bacteroidota</taxon>
        <taxon>Flavobacteriia</taxon>
        <taxon>Flavobacteriales</taxon>
        <taxon>Flavobacteriaceae</taxon>
        <taxon>Flavobacterium</taxon>
    </lineage>
</organism>
<dbReference type="Proteomes" id="UP000184147">
    <property type="component" value="Unassembled WGS sequence"/>
</dbReference>
<sequence length="143" mass="16640">MENKNNIIYPDGYQIFIKGFTFVETYANSLPTDTKTLNSLNKLLIYPSNPLEWGYDIPAVINRNSLHFDSNGLLPKYLYQVWLYSPKSINDPLGKYEGSQLICNWFGDSMEPSISAQQYIIQKLYKFSWLDKAQNIIPFNPKR</sequence>
<dbReference type="RefSeq" id="WP_073361975.1">
    <property type="nucleotide sequence ID" value="NZ_FQVQ01000003.1"/>
</dbReference>